<dbReference type="PANTHER" id="PTHR10281">
    <property type="entry name" value="MEMBRANE-ASSOCIATED PROGESTERONE RECEPTOR COMPONENT-RELATED"/>
    <property type="match status" value="1"/>
</dbReference>
<feature type="region of interest" description="Disordered" evidence="2">
    <location>
        <begin position="1"/>
        <end position="25"/>
    </location>
</feature>
<evidence type="ECO:0000259" key="3">
    <source>
        <dbReference type="SMART" id="SM01117"/>
    </source>
</evidence>
<dbReference type="GO" id="GO:0016020">
    <property type="term" value="C:membrane"/>
    <property type="evidence" value="ECO:0007669"/>
    <property type="project" value="TreeGrafter"/>
</dbReference>
<dbReference type="InterPro" id="IPR050577">
    <property type="entry name" value="MAPR/NEUFC/NENF-like"/>
</dbReference>
<proteinExistence type="inferred from homology"/>
<dbReference type="EMBL" id="ML986585">
    <property type="protein sequence ID" value="KAF2268687.1"/>
    <property type="molecule type" value="Genomic_DNA"/>
</dbReference>
<dbReference type="SMART" id="SM01117">
    <property type="entry name" value="Cyt-b5"/>
    <property type="match status" value="1"/>
</dbReference>
<dbReference type="PANTHER" id="PTHR10281:SF115">
    <property type="entry name" value="BINDING PROTEIN, PUTATIVE (AFU_ORTHOLOGUE AFUA_4G06240)-RELATED"/>
    <property type="match status" value="1"/>
</dbReference>
<dbReference type="InterPro" id="IPR001199">
    <property type="entry name" value="Cyt_B5-like_heme/steroid-bd"/>
</dbReference>
<protein>
    <submittedName>
        <fullName evidence="4">Cytochrome b5</fullName>
    </submittedName>
</protein>
<keyword evidence="5" id="KW-1185">Reference proteome</keyword>
<dbReference type="GO" id="GO:0005783">
    <property type="term" value="C:endoplasmic reticulum"/>
    <property type="evidence" value="ECO:0007669"/>
    <property type="project" value="TreeGrafter"/>
</dbReference>
<feature type="domain" description="Cytochrome b5 heme-binding" evidence="3">
    <location>
        <begin position="29"/>
        <end position="128"/>
    </location>
</feature>
<gene>
    <name evidence="4" type="ORF">CC78DRAFT_488037</name>
</gene>
<evidence type="ECO:0000256" key="2">
    <source>
        <dbReference type="SAM" id="MobiDB-lite"/>
    </source>
</evidence>
<dbReference type="Gene3D" id="3.10.120.10">
    <property type="entry name" value="Cytochrome b5-like heme/steroid binding domain"/>
    <property type="match status" value="1"/>
</dbReference>
<name>A0A9P4KGG3_9PLEO</name>
<reference evidence="5" key="1">
    <citation type="journal article" date="2020" name="Stud. Mycol.">
        <title>101 Dothideomycetes genomes: A test case for predicting lifestyles and emergence of pathogens.</title>
        <authorList>
            <person name="Haridas S."/>
            <person name="Albert R."/>
            <person name="Binder M."/>
            <person name="Bloem J."/>
            <person name="LaButti K."/>
            <person name="Salamov A."/>
            <person name="Andreopoulos B."/>
            <person name="Baker S."/>
            <person name="Barry K."/>
            <person name="Bills G."/>
            <person name="Bluhm B."/>
            <person name="Cannon C."/>
            <person name="Castanera R."/>
            <person name="Culley D."/>
            <person name="Daum C."/>
            <person name="Ezra D."/>
            <person name="Gonzalez J."/>
            <person name="Henrissat B."/>
            <person name="Kuo A."/>
            <person name="Liang C."/>
            <person name="Lipzen A."/>
            <person name="Lutzoni F."/>
            <person name="Magnuson J."/>
            <person name="Mondo S."/>
            <person name="Nolan M."/>
            <person name="Ohm R."/>
            <person name="Pangilinan J."/>
            <person name="Park H.-J."/>
            <person name="Ramirez L."/>
            <person name="Alfaro M."/>
            <person name="Sun H."/>
            <person name="Tritt A."/>
            <person name="Yoshinaga Y."/>
            <person name="Zwiers L.-H."/>
            <person name="Turgeon B."/>
            <person name="Goodwin S."/>
            <person name="Spatafora J."/>
            <person name="Crous P."/>
            <person name="Grigoriev I."/>
        </authorList>
    </citation>
    <scope>NUCLEOTIDE SEQUENCE [LARGE SCALE GENOMIC DNA]</scope>
    <source>
        <strain evidence="5">CBS 304.66</strain>
    </source>
</reference>
<comment type="caution">
    <text evidence="4">The sequence shown here is derived from an EMBL/GenBank/DDBJ whole genome shotgun (WGS) entry which is preliminary data.</text>
</comment>
<dbReference type="OrthoDB" id="899at2759"/>
<evidence type="ECO:0000313" key="5">
    <source>
        <dbReference type="Proteomes" id="UP000800093"/>
    </source>
</evidence>
<evidence type="ECO:0000313" key="4">
    <source>
        <dbReference type="EMBL" id="KAF2268687.1"/>
    </source>
</evidence>
<dbReference type="AlphaFoldDB" id="A0A9P4KGG3"/>
<comment type="similarity">
    <text evidence="1">Belongs to the cytochrome b5 family. MAPR subfamily.</text>
</comment>
<accession>A0A9P4KGG3</accession>
<evidence type="ECO:0000256" key="1">
    <source>
        <dbReference type="ARBA" id="ARBA00038357"/>
    </source>
</evidence>
<organism evidence="4 5">
    <name type="scientific">Lojkania enalia</name>
    <dbReference type="NCBI Taxonomy" id="147567"/>
    <lineage>
        <taxon>Eukaryota</taxon>
        <taxon>Fungi</taxon>
        <taxon>Dikarya</taxon>
        <taxon>Ascomycota</taxon>
        <taxon>Pezizomycotina</taxon>
        <taxon>Dothideomycetes</taxon>
        <taxon>Pleosporomycetidae</taxon>
        <taxon>Pleosporales</taxon>
        <taxon>Pleosporales incertae sedis</taxon>
        <taxon>Lojkania</taxon>
    </lineage>
</organism>
<dbReference type="Proteomes" id="UP000800093">
    <property type="component" value="Unassembled WGS sequence"/>
</dbReference>
<dbReference type="InterPro" id="IPR036400">
    <property type="entry name" value="Cyt_B5-like_heme/steroid_sf"/>
</dbReference>
<dbReference type="SUPFAM" id="SSF55856">
    <property type="entry name" value="Cytochrome b5-like heme/steroid binding domain"/>
    <property type="match status" value="1"/>
</dbReference>
<sequence length="135" mass="15143">MSDGTEQPKTGKFRPKQPVDLPPSKDDVITREYLSKCNGENEGFPTYVAIKGTVFDVSRNEAYAVGKSYHVFAGKEPNYGLGTSKLAPEFAVPEDKERGLVLTESERKVLEDWYTFFKNRYAIVGRLEPESSVSL</sequence>